<proteinExistence type="predicted"/>
<accession>A0A8S9QAI5</accession>
<reference evidence="1" key="1">
    <citation type="submission" date="2019-12" db="EMBL/GenBank/DDBJ databases">
        <title>Genome sequencing and annotation of Brassica cretica.</title>
        <authorList>
            <person name="Studholme D.J."/>
            <person name="Sarris P."/>
        </authorList>
    </citation>
    <scope>NUCLEOTIDE SEQUENCE</scope>
    <source>
        <strain evidence="1">PFS-109/04</strain>
        <tissue evidence="1">Leaf</tissue>
    </source>
</reference>
<dbReference type="EMBL" id="QGKX02001290">
    <property type="protein sequence ID" value="KAF3536662.1"/>
    <property type="molecule type" value="Genomic_DNA"/>
</dbReference>
<evidence type="ECO:0000313" key="2">
    <source>
        <dbReference type="Proteomes" id="UP000712600"/>
    </source>
</evidence>
<dbReference type="AlphaFoldDB" id="A0A8S9QAI5"/>
<evidence type="ECO:0000313" key="1">
    <source>
        <dbReference type="EMBL" id="KAF3536662.1"/>
    </source>
</evidence>
<dbReference type="Proteomes" id="UP000712600">
    <property type="component" value="Unassembled WGS sequence"/>
</dbReference>
<sequence length="119" mass="13372">MKEGDGVPLMYTKKGDDTSDGHVVLYGSGSNTFYVAEEETQTSNFGITGEMYTWRTRKHDFDKQMNEVLVSGCWLDERIRVRVAYLESHVLVTVFEVYVGVEDGICTKESTCTEDLAPG</sequence>
<name>A0A8S9QAI5_BRACR</name>
<organism evidence="1 2">
    <name type="scientific">Brassica cretica</name>
    <name type="common">Mustard</name>
    <dbReference type="NCBI Taxonomy" id="69181"/>
    <lineage>
        <taxon>Eukaryota</taxon>
        <taxon>Viridiplantae</taxon>
        <taxon>Streptophyta</taxon>
        <taxon>Embryophyta</taxon>
        <taxon>Tracheophyta</taxon>
        <taxon>Spermatophyta</taxon>
        <taxon>Magnoliopsida</taxon>
        <taxon>eudicotyledons</taxon>
        <taxon>Gunneridae</taxon>
        <taxon>Pentapetalae</taxon>
        <taxon>rosids</taxon>
        <taxon>malvids</taxon>
        <taxon>Brassicales</taxon>
        <taxon>Brassicaceae</taxon>
        <taxon>Brassiceae</taxon>
        <taxon>Brassica</taxon>
    </lineage>
</organism>
<protein>
    <submittedName>
        <fullName evidence="1">Uncharacterized protein</fullName>
    </submittedName>
</protein>
<gene>
    <name evidence="1" type="ORF">F2Q69_00025246</name>
</gene>
<comment type="caution">
    <text evidence="1">The sequence shown here is derived from an EMBL/GenBank/DDBJ whole genome shotgun (WGS) entry which is preliminary data.</text>
</comment>